<dbReference type="AlphaFoldDB" id="A0AAV7WN33"/>
<evidence type="ECO:0000313" key="1">
    <source>
        <dbReference type="EMBL" id="KAJ1215479.1"/>
    </source>
</evidence>
<dbReference type="EMBL" id="JANPWB010000001">
    <property type="protein sequence ID" value="KAJ1215479.1"/>
    <property type="molecule type" value="Genomic_DNA"/>
</dbReference>
<keyword evidence="2" id="KW-1185">Reference proteome</keyword>
<feature type="non-terminal residue" evidence="1">
    <location>
        <position position="92"/>
    </location>
</feature>
<reference evidence="1" key="1">
    <citation type="journal article" date="2022" name="bioRxiv">
        <title>Sequencing and chromosome-scale assembly of the giantPleurodeles waltlgenome.</title>
        <authorList>
            <person name="Brown T."/>
            <person name="Elewa A."/>
            <person name="Iarovenko S."/>
            <person name="Subramanian E."/>
            <person name="Araus A.J."/>
            <person name="Petzold A."/>
            <person name="Susuki M."/>
            <person name="Suzuki K.-i.T."/>
            <person name="Hayashi T."/>
            <person name="Toyoda A."/>
            <person name="Oliveira C."/>
            <person name="Osipova E."/>
            <person name="Leigh N.D."/>
            <person name="Simon A."/>
            <person name="Yun M.H."/>
        </authorList>
    </citation>
    <scope>NUCLEOTIDE SEQUENCE</scope>
    <source>
        <strain evidence="1">20211129_DDA</strain>
        <tissue evidence="1">Liver</tissue>
    </source>
</reference>
<feature type="non-terminal residue" evidence="1">
    <location>
        <position position="1"/>
    </location>
</feature>
<proteinExistence type="predicted"/>
<evidence type="ECO:0000313" key="2">
    <source>
        <dbReference type="Proteomes" id="UP001066276"/>
    </source>
</evidence>
<sequence length="92" mass="9974">SWVYICEFAHGESSVIATVALTPARGWRRVHRVAHLEKSGRTRLPKRLRRRQSVPGRPQGPCVGPACGISRVGLSMEAGLTAGKEACVLRVA</sequence>
<organism evidence="1 2">
    <name type="scientific">Pleurodeles waltl</name>
    <name type="common">Iberian ribbed newt</name>
    <dbReference type="NCBI Taxonomy" id="8319"/>
    <lineage>
        <taxon>Eukaryota</taxon>
        <taxon>Metazoa</taxon>
        <taxon>Chordata</taxon>
        <taxon>Craniata</taxon>
        <taxon>Vertebrata</taxon>
        <taxon>Euteleostomi</taxon>
        <taxon>Amphibia</taxon>
        <taxon>Batrachia</taxon>
        <taxon>Caudata</taxon>
        <taxon>Salamandroidea</taxon>
        <taxon>Salamandridae</taxon>
        <taxon>Pleurodelinae</taxon>
        <taxon>Pleurodeles</taxon>
    </lineage>
</organism>
<dbReference type="Proteomes" id="UP001066276">
    <property type="component" value="Chromosome 1_1"/>
</dbReference>
<protein>
    <submittedName>
        <fullName evidence="1">Uncharacterized protein</fullName>
    </submittedName>
</protein>
<gene>
    <name evidence="1" type="ORF">NDU88_003087</name>
</gene>
<name>A0AAV7WN33_PLEWA</name>
<accession>A0AAV7WN33</accession>
<comment type="caution">
    <text evidence="1">The sequence shown here is derived from an EMBL/GenBank/DDBJ whole genome shotgun (WGS) entry which is preliminary data.</text>
</comment>